<sequence length="508" mass="55571">MLLVGSISLHPDSPEVILLGGPNQASSGYITGRVVVVSKNIDQLKSLIVTLRPQRQRLFQTQSLLTPPLLLQTALVTDGQSEQQVINNIISGKGREWRFSIEIPGSTAETIFSKEHVVAYELVADARTYGSFANASQSKACSIMIKRTPSTDSLWTMQASAPITETVVWRSKLELTIFTNSRIIHDEEVISVRGTIRPLEKGMSMAYAGFQIFERITREVAVRGSLESVEYNEVVTNSTVDIHSIYSAMHNDISGGGSSIGIGRRSISNYRSMGSNSIPEKADLPLVQEISIPCTLTVPEIYTGIQYDIHRGPIKSSHELILFIAITDDQGNPQSLRLSTPMFVLPKVVGKQANLPRYEDTDMDQLVETSSDCNVERDVDFWSNFVFVDSILESEDGTLPQNGINESTAAAESNSTDDCPLALEGYQALSANDVPPPSYPGAANTIDRTVVSASMATPVQAFTRTHRVRRICSRTLLRSSSVSSTSSLPARLENRGNSGTTCNEFVFV</sequence>
<accession>A0ACC1ILS2</accession>
<proteinExistence type="predicted"/>
<reference evidence="1" key="1">
    <citation type="submission" date="2022-07" db="EMBL/GenBank/DDBJ databases">
        <title>Phylogenomic reconstructions and comparative analyses of Kickxellomycotina fungi.</title>
        <authorList>
            <person name="Reynolds N.K."/>
            <person name="Stajich J.E."/>
            <person name="Barry K."/>
            <person name="Grigoriev I.V."/>
            <person name="Crous P."/>
            <person name="Smith M.E."/>
        </authorList>
    </citation>
    <scope>NUCLEOTIDE SEQUENCE</scope>
    <source>
        <strain evidence="1">Benny 63K</strain>
    </source>
</reference>
<evidence type="ECO:0000313" key="1">
    <source>
        <dbReference type="EMBL" id="KAJ1893307.1"/>
    </source>
</evidence>
<organism evidence="1 2">
    <name type="scientific">Kickxella alabastrina</name>
    <dbReference type="NCBI Taxonomy" id="61397"/>
    <lineage>
        <taxon>Eukaryota</taxon>
        <taxon>Fungi</taxon>
        <taxon>Fungi incertae sedis</taxon>
        <taxon>Zoopagomycota</taxon>
        <taxon>Kickxellomycotina</taxon>
        <taxon>Kickxellomycetes</taxon>
        <taxon>Kickxellales</taxon>
        <taxon>Kickxellaceae</taxon>
        <taxon>Kickxella</taxon>
    </lineage>
</organism>
<dbReference type="Proteomes" id="UP001150581">
    <property type="component" value="Unassembled WGS sequence"/>
</dbReference>
<evidence type="ECO:0000313" key="2">
    <source>
        <dbReference type="Proteomes" id="UP001150581"/>
    </source>
</evidence>
<protein>
    <submittedName>
        <fullName evidence="1">Uncharacterized protein</fullName>
    </submittedName>
</protein>
<gene>
    <name evidence="1" type="ORF">LPJ66_005838</name>
</gene>
<comment type="caution">
    <text evidence="1">The sequence shown here is derived from an EMBL/GenBank/DDBJ whole genome shotgun (WGS) entry which is preliminary data.</text>
</comment>
<name>A0ACC1ILS2_9FUNG</name>
<dbReference type="EMBL" id="JANBPG010000854">
    <property type="protein sequence ID" value="KAJ1893307.1"/>
    <property type="molecule type" value="Genomic_DNA"/>
</dbReference>
<keyword evidence="2" id="KW-1185">Reference proteome</keyword>